<accession>A0A6N8DH22</accession>
<dbReference type="InterPro" id="IPR015315">
    <property type="entry name" value="DUF1963"/>
</dbReference>
<dbReference type="PANTHER" id="PTHR36436:SF6">
    <property type="entry name" value="SLL5081 PROTEIN"/>
    <property type="match status" value="1"/>
</dbReference>
<evidence type="ECO:0000313" key="1">
    <source>
        <dbReference type="EMBL" id="MTV29620.1"/>
    </source>
</evidence>
<dbReference type="InterPro" id="IPR035948">
    <property type="entry name" value="YwqG-like_sf"/>
</dbReference>
<dbReference type="Proteomes" id="UP000439113">
    <property type="component" value="Unassembled WGS sequence"/>
</dbReference>
<dbReference type="PANTHER" id="PTHR36436">
    <property type="entry name" value="SLL5081 PROTEIN"/>
    <property type="match status" value="1"/>
</dbReference>
<name>A0A6N8DH22_RHOAC</name>
<evidence type="ECO:0000313" key="2">
    <source>
        <dbReference type="Proteomes" id="UP000439113"/>
    </source>
</evidence>
<proteinExistence type="predicted"/>
<reference evidence="1 2" key="1">
    <citation type="submission" date="2019-11" db="EMBL/GenBank/DDBJ databases">
        <title>Whole-genome sequence of a Rhodoblastus acidophilus DSM 142.</title>
        <authorList>
            <person name="Kyndt J.A."/>
            <person name="Meyer T.E."/>
        </authorList>
    </citation>
    <scope>NUCLEOTIDE SEQUENCE [LARGE SCALE GENOMIC DNA]</scope>
    <source>
        <strain evidence="1 2">DSM 142</strain>
    </source>
</reference>
<comment type="caution">
    <text evidence="1">The sequence shown here is derived from an EMBL/GenBank/DDBJ whole genome shotgun (WGS) entry which is preliminary data.</text>
</comment>
<dbReference type="AlphaFoldDB" id="A0A6N8DH22"/>
<dbReference type="EMBL" id="WNKS01000001">
    <property type="protein sequence ID" value="MTV29620.1"/>
    <property type="molecule type" value="Genomic_DNA"/>
</dbReference>
<dbReference type="OrthoDB" id="8135222at2"/>
<sequence length="369" mass="41654">MDVVSTTANSAEVSVILRRQVPIRFEETARSWFGGLPQMPRGVRWPRALATGSALNFIAQVCCADLPEQLWAGRGPREGWLLLFVDKELEASSGPKDGFVQVLHIDELGPERRPPRKKGSDDGPVVIRRWPLDVVVQEVPARPPLPPEEKPWEWGWTPLPIKGEELYGASVDSEPLACWRIPEVRPQTWRDARQMIDNAFHDLARPGETLVEKRRAELDEIRANILRQGRDAAMSDSEWDELKAKLTSGVTKFWYKWRYQRAIEERSLETMLDAYVRSAAAQATIPPTILAELEPKLRNIGETPHRMGGPRDALQGYAEPDDGDLLFQIASDDAMGWMWADLGALFVFINPADLTVRRFARITAYLLGG</sequence>
<dbReference type="SUPFAM" id="SSF103032">
    <property type="entry name" value="Hypothetical protein YwqG"/>
    <property type="match status" value="2"/>
</dbReference>
<dbReference type="RefSeq" id="WP_155444278.1">
    <property type="nucleotide sequence ID" value="NZ_JAOQNR010000001.1"/>
</dbReference>
<dbReference type="Gene3D" id="2.30.320.10">
    <property type="entry name" value="YwqG-like"/>
    <property type="match status" value="1"/>
</dbReference>
<dbReference type="Pfam" id="PF09234">
    <property type="entry name" value="DUF1963"/>
    <property type="match status" value="1"/>
</dbReference>
<gene>
    <name evidence="1" type="ORF">GJ654_01285</name>
</gene>
<protein>
    <submittedName>
        <fullName evidence="1">DUF1963 domain-containing protein</fullName>
    </submittedName>
</protein>
<organism evidence="1 2">
    <name type="scientific">Rhodoblastus acidophilus</name>
    <name type="common">Rhodopseudomonas acidophila</name>
    <dbReference type="NCBI Taxonomy" id="1074"/>
    <lineage>
        <taxon>Bacteria</taxon>
        <taxon>Pseudomonadati</taxon>
        <taxon>Pseudomonadota</taxon>
        <taxon>Alphaproteobacteria</taxon>
        <taxon>Hyphomicrobiales</taxon>
        <taxon>Rhodoblastaceae</taxon>
        <taxon>Rhodoblastus</taxon>
    </lineage>
</organism>